<proteinExistence type="predicted"/>
<reference evidence="1 2" key="1">
    <citation type="submission" date="2016-12" db="EMBL/GenBank/DDBJ databases">
        <authorList>
            <person name="Gulvik C.A."/>
        </authorList>
    </citation>
    <scope>NUCLEOTIDE SEQUENCE [LARGE SCALE GENOMIC DNA]</scope>
    <source>
        <strain evidence="1 2">12-5291</strain>
    </source>
</reference>
<protein>
    <submittedName>
        <fullName evidence="1">Uncharacterized protein</fullName>
    </submittedName>
</protein>
<dbReference type="AlphaFoldDB" id="A0AB36JPZ0"/>
<gene>
    <name evidence="1" type="ORF">BVE86_09380</name>
</gene>
<evidence type="ECO:0000313" key="2">
    <source>
        <dbReference type="Proteomes" id="UP000188600"/>
    </source>
</evidence>
<dbReference type="Proteomes" id="UP000188600">
    <property type="component" value="Unassembled WGS sequence"/>
</dbReference>
<evidence type="ECO:0000313" key="1">
    <source>
        <dbReference type="EMBL" id="ONK25711.1"/>
    </source>
</evidence>
<sequence length="61" mass="7077">MANNKYYVSAKNKNLDIGLEVEELNPYMAAMYAYNILCDDYGFTDVFITDVESMGMRYKND</sequence>
<comment type="caution">
    <text evidence="1">The sequence shown here is derived from an EMBL/GenBank/DDBJ whole genome shotgun (WGS) entry which is preliminary data.</text>
</comment>
<organism evidence="1 2">
    <name type="scientific">Streptococcus azizii</name>
    <dbReference type="NCBI Taxonomy" id="1579424"/>
    <lineage>
        <taxon>Bacteria</taxon>
        <taxon>Bacillati</taxon>
        <taxon>Bacillota</taxon>
        <taxon>Bacilli</taxon>
        <taxon>Lactobacillales</taxon>
        <taxon>Streptococcaceae</taxon>
        <taxon>Streptococcus</taxon>
    </lineage>
</organism>
<dbReference type="RefSeq" id="WP_077063961.1">
    <property type="nucleotide sequence ID" value="NZ_MSPT01000022.1"/>
</dbReference>
<accession>A0AB36JPZ0</accession>
<dbReference type="EMBL" id="MSPT01000022">
    <property type="protein sequence ID" value="ONK25711.1"/>
    <property type="molecule type" value="Genomic_DNA"/>
</dbReference>
<name>A0AB36JPZ0_9STRE</name>